<keyword evidence="2" id="KW-0238">DNA-binding</keyword>
<sequence length="332" mass="34149">MHSTDHAAPTIVDVARAAGVSKSLVSLAIRGDAGVSEATRTRILAVADTLGYRSNVLARGLARGRTQVLGVLVSDLSNPYHSDVVAGIEARAEGAGLGTVIGHGQGDPAVLAARLDQMLDLGVDGVIVVSAMLPAEALDTAAARRPVVMVGRPFEQPRRVSVVRNHDERGAALAVAHLQDLGHHGIVHLASSHRAAASARRLAYGEAMTRAGLPSTTLWVDEGGVETLIAGAVGSAGPTACFAGNDRTAAALLHDALDAGLDVPAAFSIVGYDDAQIARQVRPGLTTVAQPREAIGREAARLLLARIDGDKDTVEVTLEPSLTVRGTTAAPC</sequence>
<accession>A0ABQ6IIQ8</accession>
<dbReference type="RefSeq" id="WP_284328656.1">
    <property type="nucleotide sequence ID" value="NZ_BSUN01000001.1"/>
</dbReference>
<dbReference type="PANTHER" id="PTHR30146">
    <property type="entry name" value="LACI-RELATED TRANSCRIPTIONAL REPRESSOR"/>
    <property type="match status" value="1"/>
</dbReference>
<dbReference type="Gene3D" id="1.10.260.40">
    <property type="entry name" value="lambda repressor-like DNA-binding domains"/>
    <property type="match status" value="1"/>
</dbReference>
<evidence type="ECO:0000313" key="5">
    <source>
        <dbReference type="EMBL" id="GMA36584.1"/>
    </source>
</evidence>
<name>A0ABQ6IIQ8_9MICO</name>
<comment type="caution">
    <text evidence="5">The sequence shown here is derived from an EMBL/GenBank/DDBJ whole genome shotgun (WGS) entry which is preliminary data.</text>
</comment>
<dbReference type="PROSITE" id="PS50932">
    <property type="entry name" value="HTH_LACI_2"/>
    <property type="match status" value="1"/>
</dbReference>
<dbReference type="PANTHER" id="PTHR30146:SF109">
    <property type="entry name" value="HTH-TYPE TRANSCRIPTIONAL REGULATOR GALS"/>
    <property type="match status" value="1"/>
</dbReference>
<dbReference type="Gene3D" id="3.40.50.2300">
    <property type="match status" value="2"/>
</dbReference>
<evidence type="ECO:0000259" key="4">
    <source>
        <dbReference type="PROSITE" id="PS50932"/>
    </source>
</evidence>
<dbReference type="InterPro" id="IPR000843">
    <property type="entry name" value="HTH_LacI"/>
</dbReference>
<feature type="domain" description="HTH lacI-type" evidence="4">
    <location>
        <begin position="9"/>
        <end position="63"/>
    </location>
</feature>
<protein>
    <submittedName>
        <fullName evidence="5">Transcriptional regulator</fullName>
    </submittedName>
</protein>
<keyword evidence="1" id="KW-0805">Transcription regulation</keyword>
<dbReference type="SMART" id="SM00354">
    <property type="entry name" value="HTH_LACI"/>
    <property type="match status" value="1"/>
</dbReference>
<proteinExistence type="predicted"/>
<evidence type="ECO:0000256" key="1">
    <source>
        <dbReference type="ARBA" id="ARBA00023015"/>
    </source>
</evidence>
<evidence type="ECO:0000256" key="3">
    <source>
        <dbReference type="ARBA" id="ARBA00023163"/>
    </source>
</evidence>
<organism evidence="5 6">
    <name type="scientific">Demequina litorisediminis</name>
    <dbReference type="NCBI Taxonomy" id="1849022"/>
    <lineage>
        <taxon>Bacteria</taxon>
        <taxon>Bacillati</taxon>
        <taxon>Actinomycetota</taxon>
        <taxon>Actinomycetes</taxon>
        <taxon>Micrococcales</taxon>
        <taxon>Demequinaceae</taxon>
        <taxon>Demequina</taxon>
    </lineage>
</organism>
<dbReference type="InterPro" id="IPR028082">
    <property type="entry name" value="Peripla_BP_I"/>
</dbReference>
<dbReference type="SUPFAM" id="SSF53822">
    <property type="entry name" value="Periplasmic binding protein-like I"/>
    <property type="match status" value="1"/>
</dbReference>
<keyword evidence="3" id="KW-0804">Transcription</keyword>
<keyword evidence="6" id="KW-1185">Reference proteome</keyword>
<dbReference type="Pfam" id="PF13377">
    <property type="entry name" value="Peripla_BP_3"/>
    <property type="match status" value="1"/>
</dbReference>
<dbReference type="CDD" id="cd01392">
    <property type="entry name" value="HTH_LacI"/>
    <property type="match status" value="1"/>
</dbReference>
<dbReference type="Pfam" id="PF00356">
    <property type="entry name" value="LacI"/>
    <property type="match status" value="1"/>
</dbReference>
<evidence type="ECO:0000256" key="2">
    <source>
        <dbReference type="ARBA" id="ARBA00023125"/>
    </source>
</evidence>
<reference evidence="6" key="1">
    <citation type="journal article" date="2019" name="Int. J. Syst. Evol. Microbiol.">
        <title>The Global Catalogue of Microorganisms (GCM) 10K type strain sequencing project: providing services to taxonomists for standard genome sequencing and annotation.</title>
        <authorList>
            <consortium name="The Broad Institute Genomics Platform"/>
            <consortium name="The Broad Institute Genome Sequencing Center for Infectious Disease"/>
            <person name="Wu L."/>
            <person name="Ma J."/>
        </authorList>
    </citation>
    <scope>NUCLEOTIDE SEQUENCE [LARGE SCALE GENOMIC DNA]</scope>
    <source>
        <strain evidence="6">NBRC 112299</strain>
    </source>
</reference>
<dbReference type="InterPro" id="IPR010982">
    <property type="entry name" value="Lambda_DNA-bd_dom_sf"/>
</dbReference>
<dbReference type="Proteomes" id="UP001157125">
    <property type="component" value="Unassembled WGS sequence"/>
</dbReference>
<dbReference type="SUPFAM" id="SSF47413">
    <property type="entry name" value="lambda repressor-like DNA-binding domains"/>
    <property type="match status" value="1"/>
</dbReference>
<evidence type="ECO:0000313" key="6">
    <source>
        <dbReference type="Proteomes" id="UP001157125"/>
    </source>
</evidence>
<gene>
    <name evidence="5" type="ORF">GCM10025876_27880</name>
</gene>
<dbReference type="InterPro" id="IPR046335">
    <property type="entry name" value="LacI/GalR-like_sensor"/>
</dbReference>
<dbReference type="EMBL" id="BSUN01000001">
    <property type="protein sequence ID" value="GMA36584.1"/>
    <property type="molecule type" value="Genomic_DNA"/>
</dbReference>